<dbReference type="Pfam" id="PF01311">
    <property type="entry name" value="Bac_export_1"/>
    <property type="match status" value="1"/>
</dbReference>
<evidence type="ECO:0000256" key="2">
    <source>
        <dbReference type="ARBA" id="ARBA00009772"/>
    </source>
</evidence>
<feature type="transmembrane region" description="Helical" evidence="7">
    <location>
        <begin position="47"/>
        <end position="69"/>
    </location>
</feature>
<feature type="transmembrane region" description="Helical" evidence="7">
    <location>
        <begin position="174"/>
        <end position="202"/>
    </location>
</feature>
<keyword evidence="8" id="KW-0282">Flagellum</keyword>
<evidence type="ECO:0000256" key="1">
    <source>
        <dbReference type="ARBA" id="ARBA00004651"/>
    </source>
</evidence>
<reference evidence="9" key="1">
    <citation type="submission" date="2017-01" db="EMBL/GenBank/DDBJ databases">
        <authorList>
            <person name="Varghese N."/>
            <person name="Submissions S."/>
        </authorList>
    </citation>
    <scope>NUCLEOTIDE SEQUENCE [LARGE SCALE GENOMIC DNA]</scope>
    <source>
        <strain evidence="9">DSM 18714</strain>
    </source>
</reference>
<dbReference type="PANTHER" id="PTHR30065">
    <property type="entry name" value="FLAGELLAR BIOSYNTHETIC PROTEIN FLIR"/>
    <property type="match status" value="1"/>
</dbReference>
<dbReference type="EMBL" id="FTOM01000002">
    <property type="protein sequence ID" value="SIS65414.1"/>
    <property type="molecule type" value="Genomic_DNA"/>
</dbReference>
<dbReference type="GO" id="GO:0005886">
    <property type="term" value="C:plasma membrane"/>
    <property type="evidence" value="ECO:0007669"/>
    <property type="project" value="UniProtKB-SubCell"/>
</dbReference>
<feature type="transmembrane region" description="Helical" evidence="7">
    <location>
        <begin position="75"/>
        <end position="97"/>
    </location>
</feature>
<accession>A0A1N7KV26</accession>
<dbReference type="STRING" id="407234.SAMN05421795_102198"/>
<feature type="transmembrane region" description="Helical" evidence="7">
    <location>
        <begin position="214"/>
        <end position="243"/>
    </location>
</feature>
<dbReference type="AlphaFoldDB" id="A0A1N7KV26"/>
<protein>
    <submittedName>
        <fullName evidence="8">Flagellar biosynthetic protein FliR</fullName>
    </submittedName>
</protein>
<dbReference type="RefSeq" id="WP_076363903.1">
    <property type="nucleotide sequence ID" value="NZ_FTOM01000002.1"/>
</dbReference>
<dbReference type="GO" id="GO:0006605">
    <property type="term" value="P:protein targeting"/>
    <property type="evidence" value="ECO:0007669"/>
    <property type="project" value="InterPro"/>
</dbReference>
<dbReference type="InterPro" id="IPR002010">
    <property type="entry name" value="T3SS_IM_R"/>
</dbReference>
<keyword evidence="4 7" id="KW-0812">Transmembrane</keyword>
<sequence>MTTTLAELLDLTVTALLTGYIVFLRVGGAMALLPAFGETMISVRVRLVLTVAFTLIILPAVAPVVAPLVDKGTVIGLFVVTEPIIGVALGAFLRLMVLALQITGMIAAQSTSLSQIFGGTTAEPQPAVGHILTMGGLALAVMMGLHVAVAQVLIGTYDVMPPGQFPAAEAIREWGLSGIVHAFRLAFSLAAPFVVGGLIYNIALGAINRAMPQLMVAFVGAPALTFGGLVLLMLALPTALAIWQGAFQAILSDPFRVIP</sequence>
<feature type="transmembrane region" description="Helical" evidence="7">
    <location>
        <begin position="131"/>
        <end position="154"/>
    </location>
</feature>
<dbReference type="Proteomes" id="UP000186098">
    <property type="component" value="Unassembled WGS sequence"/>
</dbReference>
<organism evidence="8 9">
    <name type="scientific">Phaeovulum vinaykumarii</name>
    <dbReference type="NCBI Taxonomy" id="407234"/>
    <lineage>
        <taxon>Bacteria</taxon>
        <taxon>Pseudomonadati</taxon>
        <taxon>Pseudomonadota</taxon>
        <taxon>Alphaproteobacteria</taxon>
        <taxon>Rhodobacterales</taxon>
        <taxon>Paracoccaceae</taxon>
        <taxon>Phaeovulum</taxon>
    </lineage>
</organism>
<evidence type="ECO:0000256" key="3">
    <source>
        <dbReference type="ARBA" id="ARBA00022475"/>
    </source>
</evidence>
<keyword evidence="5 7" id="KW-1133">Transmembrane helix</keyword>
<comment type="subcellular location">
    <subcellularLocation>
        <location evidence="1">Cell membrane</location>
        <topology evidence="1">Multi-pass membrane protein</topology>
    </subcellularLocation>
</comment>
<keyword evidence="3" id="KW-1003">Cell membrane</keyword>
<keyword evidence="8" id="KW-0969">Cilium</keyword>
<evidence type="ECO:0000313" key="8">
    <source>
        <dbReference type="EMBL" id="SIS65414.1"/>
    </source>
</evidence>
<evidence type="ECO:0000313" key="9">
    <source>
        <dbReference type="Proteomes" id="UP000186098"/>
    </source>
</evidence>
<evidence type="ECO:0000256" key="4">
    <source>
        <dbReference type="ARBA" id="ARBA00022692"/>
    </source>
</evidence>
<evidence type="ECO:0000256" key="6">
    <source>
        <dbReference type="ARBA" id="ARBA00023136"/>
    </source>
</evidence>
<evidence type="ECO:0000256" key="5">
    <source>
        <dbReference type="ARBA" id="ARBA00022989"/>
    </source>
</evidence>
<evidence type="ECO:0000256" key="7">
    <source>
        <dbReference type="SAM" id="Phobius"/>
    </source>
</evidence>
<keyword evidence="9" id="KW-1185">Reference proteome</keyword>
<dbReference type="PRINTS" id="PR00953">
    <property type="entry name" value="TYPE3IMRPROT"/>
</dbReference>
<gene>
    <name evidence="8" type="ORF">SAMN05421795_102198</name>
</gene>
<keyword evidence="8" id="KW-0966">Cell projection</keyword>
<keyword evidence="6 7" id="KW-0472">Membrane</keyword>
<name>A0A1N7KV26_9RHOB</name>
<comment type="similarity">
    <text evidence="2">Belongs to the FliR/MopE/SpaR family.</text>
</comment>
<proteinExistence type="inferred from homology"/>
<feature type="transmembrane region" description="Helical" evidence="7">
    <location>
        <begin position="12"/>
        <end position="35"/>
    </location>
</feature>
<dbReference type="PANTHER" id="PTHR30065:SF8">
    <property type="entry name" value="FLAGELLAR BIOSYNTHETIC PROTEIN FLIR"/>
    <property type="match status" value="1"/>
</dbReference>